<dbReference type="PANTHER" id="PTHR12837">
    <property type="entry name" value="POLY ADP-RIBOSE GLYCOHYDROLASE"/>
    <property type="match status" value="1"/>
</dbReference>
<dbReference type="Proteomes" id="UP000682733">
    <property type="component" value="Unassembled WGS sequence"/>
</dbReference>
<evidence type="ECO:0000259" key="7">
    <source>
        <dbReference type="Pfam" id="PF20811"/>
    </source>
</evidence>
<dbReference type="GO" id="GO:0005737">
    <property type="term" value="C:cytoplasm"/>
    <property type="evidence" value="ECO:0007669"/>
    <property type="project" value="TreeGrafter"/>
</dbReference>
<dbReference type="GO" id="GO:0005975">
    <property type="term" value="P:carbohydrate metabolic process"/>
    <property type="evidence" value="ECO:0007669"/>
    <property type="project" value="InterPro"/>
</dbReference>
<feature type="binding site" evidence="5">
    <location>
        <position position="245"/>
    </location>
    <ligand>
        <name>substrate</name>
    </ligand>
</feature>
<gene>
    <name evidence="8" type="ORF">GPM918_LOCUS20815</name>
    <name evidence="9" type="ORF">OVA965_LOCUS37952</name>
    <name evidence="10" type="ORF">SRO942_LOCUS20812</name>
    <name evidence="11" type="ORF">TMI583_LOCUS39081</name>
</gene>
<dbReference type="EMBL" id="CAJNOQ010006672">
    <property type="protein sequence ID" value="CAF1143631.1"/>
    <property type="molecule type" value="Genomic_DNA"/>
</dbReference>
<dbReference type="Pfam" id="PF20811">
    <property type="entry name" value="PARG_cat_N"/>
    <property type="match status" value="1"/>
</dbReference>
<evidence type="ECO:0000256" key="1">
    <source>
        <dbReference type="ARBA" id="ARBA00009545"/>
    </source>
</evidence>
<dbReference type="EMBL" id="CAJOBC010006672">
    <property type="protein sequence ID" value="CAF3907243.1"/>
    <property type="molecule type" value="Genomic_DNA"/>
</dbReference>
<dbReference type="InterPro" id="IPR007724">
    <property type="entry name" value="Poly_GlycHdrlase"/>
</dbReference>
<dbReference type="OrthoDB" id="1937899at2759"/>
<dbReference type="Proteomes" id="UP000677228">
    <property type="component" value="Unassembled WGS sequence"/>
</dbReference>
<dbReference type="Proteomes" id="UP000663829">
    <property type="component" value="Unassembled WGS sequence"/>
</dbReference>
<dbReference type="InterPro" id="IPR046372">
    <property type="entry name" value="PARG_cat_C"/>
</dbReference>
<dbReference type="AlphaFoldDB" id="A0A814S8G5"/>
<dbReference type="EC" id="3.2.1.143" evidence="2"/>
<evidence type="ECO:0000256" key="5">
    <source>
        <dbReference type="PIRSR" id="PIRSR607724-2"/>
    </source>
</evidence>
<evidence type="ECO:0000313" key="9">
    <source>
        <dbReference type="EMBL" id="CAF1524661.1"/>
    </source>
</evidence>
<accession>A0A814S8G5</accession>
<evidence type="ECO:0000256" key="4">
    <source>
        <dbReference type="PIRSR" id="PIRSR607724-1"/>
    </source>
</evidence>
<feature type="binding site" evidence="5">
    <location>
        <position position="286"/>
    </location>
    <ligand>
        <name>substrate</name>
    </ligand>
</feature>
<dbReference type="InterPro" id="IPR048362">
    <property type="entry name" value="PARG_helical"/>
</dbReference>
<feature type="active site" evidence="4">
    <location>
        <position position="228"/>
    </location>
</feature>
<dbReference type="EMBL" id="CAJOBA010058854">
    <property type="protein sequence ID" value="CAF4311351.1"/>
    <property type="molecule type" value="Genomic_DNA"/>
</dbReference>
<feature type="active site" evidence="4">
    <location>
        <position position="247"/>
    </location>
</feature>
<dbReference type="GO" id="GO:0005634">
    <property type="term" value="C:nucleus"/>
    <property type="evidence" value="ECO:0007669"/>
    <property type="project" value="TreeGrafter"/>
</dbReference>
<evidence type="ECO:0000256" key="2">
    <source>
        <dbReference type="ARBA" id="ARBA00012255"/>
    </source>
</evidence>
<keyword evidence="3" id="KW-0378">Hydrolase</keyword>
<evidence type="ECO:0000313" key="11">
    <source>
        <dbReference type="EMBL" id="CAF4311351.1"/>
    </source>
</evidence>
<dbReference type="Proteomes" id="UP000681722">
    <property type="component" value="Unassembled WGS sequence"/>
</dbReference>
<comment type="similarity">
    <text evidence="1">Belongs to the poly(ADP-ribose) glycohydrolase family.</text>
</comment>
<sequence length="429" mass="49220">MDSAVDSTTFINPAEVISLPETVNYSVLKNILTHQRLTLVTDIREDYSFLNLKRAIKTYNKHVSKLSLSKTFNFYTDVIPHIAKWATDNEQSKCFQPLQAGKPGKVTYTISQARHILANAFFLNTTSIKTRRIIRKGGYETFGYGNIDLTDLYENVNRIGQERLLCLLSYFHQSIEEQSNERVITIERYGTTVTIPHWSTQDMIIHSSIVNIFTDRMENVQDANAFVDFANKDIHIHCIIPCCTQEEILFSCCPEAFLSMLICETLMDNEVVLIRGAKRFVDYDGYGSSFRFNGIYNNNSSNCQDILVMDACFENQFTRDMIERDLGKAFRAFSSQTGKIVTGNWGCGAFGGNFIHKFLQQVCAATVLQGQVTLEYSVYGQEKLADTLKTLIDTLNEKKKTVKEVYNMMIEYTKDKTEFEHYVKHWLNK</sequence>
<protein>
    <recommendedName>
        <fullName evidence="2">poly(ADP-ribose) glycohydrolase</fullName>
        <ecNumber evidence="2">3.2.1.143</ecNumber>
    </recommendedName>
</protein>
<organism evidence="8 12">
    <name type="scientific">Didymodactylos carnosus</name>
    <dbReference type="NCBI Taxonomy" id="1234261"/>
    <lineage>
        <taxon>Eukaryota</taxon>
        <taxon>Metazoa</taxon>
        <taxon>Spiralia</taxon>
        <taxon>Gnathifera</taxon>
        <taxon>Rotifera</taxon>
        <taxon>Eurotatoria</taxon>
        <taxon>Bdelloidea</taxon>
        <taxon>Philodinida</taxon>
        <taxon>Philodinidae</taxon>
        <taxon>Didymodactylos</taxon>
    </lineage>
</organism>
<dbReference type="PANTHER" id="PTHR12837:SF0">
    <property type="entry name" value="POLY(ADP-RIBOSE) GLYCOHYDROLASE"/>
    <property type="match status" value="1"/>
</dbReference>
<dbReference type="GO" id="GO:1990966">
    <property type="term" value="P:ATP generation from poly-ADP-D-ribose"/>
    <property type="evidence" value="ECO:0007669"/>
    <property type="project" value="TreeGrafter"/>
</dbReference>
<dbReference type="GO" id="GO:0006282">
    <property type="term" value="P:regulation of DNA repair"/>
    <property type="evidence" value="ECO:0007669"/>
    <property type="project" value="InterPro"/>
</dbReference>
<dbReference type="GO" id="GO:0004649">
    <property type="term" value="F:poly(ADP-ribose) glycohydrolase activity"/>
    <property type="evidence" value="ECO:0007669"/>
    <property type="project" value="UniProtKB-EC"/>
</dbReference>
<reference evidence="8" key="1">
    <citation type="submission" date="2021-02" db="EMBL/GenBank/DDBJ databases">
        <authorList>
            <person name="Nowell W R."/>
        </authorList>
    </citation>
    <scope>NUCLEOTIDE SEQUENCE</scope>
</reference>
<evidence type="ECO:0000313" key="8">
    <source>
        <dbReference type="EMBL" id="CAF1143631.1"/>
    </source>
</evidence>
<evidence type="ECO:0000313" key="10">
    <source>
        <dbReference type="EMBL" id="CAF3907243.1"/>
    </source>
</evidence>
<dbReference type="GO" id="GO:0009225">
    <property type="term" value="P:nucleotide-sugar metabolic process"/>
    <property type="evidence" value="ECO:0007669"/>
    <property type="project" value="TreeGrafter"/>
</dbReference>
<evidence type="ECO:0000259" key="6">
    <source>
        <dbReference type="Pfam" id="PF05028"/>
    </source>
</evidence>
<keyword evidence="12" id="KW-1185">Reference proteome</keyword>
<comment type="caution">
    <text evidence="8">The sequence shown here is derived from an EMBL/GenBank/DDBJ whole genome shotgun (WGS) entry which is preliminary data.</text>
</comment>
<dbReference type="Pfam" id="PF05028">
    <property type="entry name" value="PARG_cat_C"/>
    <property type="match status" value="1"/>
</dbReference>
<feature type="active site" evidence="4">
    <location>
        <position position="246"/>
    </location>
</feature>
<feature type="binding site" evidence="5">
    <location>
        <position position="231"/>
    </location>
    <ligand>
        <name>substrate</name>
    </ligand>
</feature>
<dbReference type="EMBL" id="CAJNOK010036688">
    <property type="protein sequence ID" value="CAF1524661.1"/>
    <property type="molecule type" value="Genomic_DNA"/>
</dbReference>
<feature type="domain" description="PARG catalytic Macro" evidence="6">
    <location>
        <begin position="196"/>
        <end position="385"/>
    </location>
</feature>
<feature type="domain" description="PARG helical" evidence="7">
    <location>
        <begin position="70"/>
        <end position="188"/>
    </location>
</feature>
<evidence type="ECO:0000313" key="12">
    <source>
        <dbReference type="Proteomes" id="UP000663829"/>
    </source>
</evidence>
<proteinExistence type="inferred from homology"/>
<evidence type="ECO:0000256" key="3">
    <source>
        <dbReference type="ARBA" id="ARBA00022801"/>
    </source>
</evidence>
<name>A0A814S8G5_9BILA</name>